<dbReference type="Proteomes" id="UP000240009">
    <property type="component" value="Unassembled WGS sequence"/>
</dbReference>
<dbReference type="AlphaFoldDB" id="A0A2S8FMX5"/>
<reference evidence="2 3" key="1">
    <citation type="submission" date="2018-02" db="EMBL/GenBank/DDBJ databases">
        <title>Comparative genomes isolates from brazilian mangrove.</title>
        <authorList>
            <person name="Araujo J.E."/>
            <person name="Taketani R.G."/>
            <person name="Silva M.C.P."/>
            <person name="Loureco M.V."/>
            <person name="Andreote F.D."/>
        </authorList>
    </citation>
    <scope>NUCLEOTIDE SEQUENCE [LARGE SCALE GENOMIC DNA]</scope>
    <source>
        <strain evidence="2 3">HEX-2 MGV</strain>
    </source>
</reference>
<comment type="caution">
    <text evidence="2">The sequence shown here is derived from an EMBL/GenBank/DDBJ whole genome shotgun (WGS) entry which is preliminary data.</text>
</comment>
<dbReference type="RefSeq" id="WP_105352994.1">
    <property type="nucleotide sequence ID" value="NZ_PUIA01000035.1"/>
</dbReference>
<feature type="region of interest" description="Disordered" evidence="1">
    <location>
        <begin position="100"/>
        <end position="123"/>
    </location>
</feature>
<feature type="compositionally biased region" description="Basic and acidic residues" evidence="1">
    <location>
        <begin position="114"/>
        <end position="123"/>
    </location>
</feature>
<evidence type="ECO:0000313" key="3">
    <source>
        <dbReference type="Proteomes" id="UP000240009"/>
    </source>
</evidence>
<proteinExistence type="predicted"/>
<name>A0A2S8FMX5_9BACT</name>
<evidence type="ECO:0000256" key="1">
    <source>
        <dbReference type="SAM" id="MobiDB-lite"/>
    </source>
</evidence>
<organism evidence="2 3">
    <name type="scientific">Blastopirellula marina</name>
    <dbReference type="NCBI Taxonomy" id="124"/>
    <lineage>
        <taxon>Bacteria</taxon>
        <taxon>Pseudomonadati</taxon>
        <taxon>Planctomycetota</taxon>
        <taxon>Planctomycetia</taxon>
        <taxon>Pirellulales</taxon>
        <taxon>Pirellulaceae</taxon>
        <taxon>Blastopirellula</taxon>
    </lineage>
</organism>
<gene>
    <name evidence="2" type="ORF">C5Y96_10790</name>
</gene>
<dbReference type="OrthoDB" id="290840at2"/>
<sequence length="123" mass="13657">MNNLIFIDDGYTHEACIAEVSGIHGTLCITYRPMTHEERDQVAQSLVRETSGKSATDVLAQAIASHLSTWNIPLEIKTQNVKKLMPSLFDKLYATICGSRPSDPLPHSGQQPESYREGDDLKN</sequence>
<protein>
    <submittedName>
        <fullName evidence="2">Uncharacterized protein</fullName>
    </submittedName>
</protein>
<evidence type="ECO:0000313" key="2">
    <source>
        <dbReference type="EMBL" id="PQO33330.1"/>
    </source>
</evidence>
<dbReference type="EMBL" id="PUIA01000035">
    <property type="protein sequence ID" value="PQO33330.1"/>
    <property type="molecule type" value="Genomic_DNA"/>
</dbReference>
<accession>A0A2S8FMX5</accession>